<protein>
    <submittedName>
        <fullName evidence="1">Uncharacterized protein</fullName>
    </submittedName>
</protein>
<name>A1S4J8_SHEAM</name>
<proteinExistence type="predicted"/>
<dbReference type="eggNOG" id="ENOG5033FEU">
    <property type="taxonomic scope" value="Bacteria"/>
</dbReference>
<dbReference type="AlphaFoldDB" id="A1S4J8"/>
<gene>
    <name evidence="1" type="ordered locus">Sama_1097</name>
</gene>
<accession>A1S4J8</accession>
<sequence length="103" mass="11448">MSQDRRLRSWANRLSPPCPYGYNGWQYQLKQNAMTDFSTINKSSSQSFNAQKRLIKDLLAGKTIPCSHCGKPLAASLPAAGETHLLGHIRCPKGCTDIELEVE</sequence>
<reference evidence="1 2" key="1">
    <citation type="submission" date="2006-12" db="EMBL/GenBank/DDBJ databases">
        <title>Complete sequence of Shewanella amazonensis SB2B.</title>
        <authorList>
            <consortium name="US DOE Joint Genome Institute"/>
            <person name="Copeland A."/>
            <person name="Lucas S."/>
            <person name="Lapidus A."/>
            <person name="Barry K."/>
            <person name="Detter J.C."/>
            <person name="Glavina del Rio T."/>
            <person name="Hammon N."/>
            <person name="Israni S."/>
            <person name="Dalin E."/>
            <person name="Tice H."/>
            <person name="Pitluck S."/>
            <person name="Munk A.C."/>
            <person name="Brettin T."/>
            <person name="Bruce D."/>
            <person name="Han C."/>
            <person name="Tapia R."/>
            <person name="Gilna P."/>
            <person name="Schmutz J."/>
            <person name="Larimer F."/>
            <person name="Land M."/>
            <person name="Hauser L."/>
            <person name="Kyrpides N."/>
            <person name="Mikhailova N."/>
            <person name="Fredrickson J."/>
            <person name="Richardson P."/>
        </authorList>
    </citation>
    <scope>NUCLEOTIDE SEQUENCE [LARGE SCALE GENOMIC DNA]</scope>
    <source>
        <strain evidence="2">ATCC BAA-1098 / SB2B</strain>
    </source>
</reference>
<evidence type="ECO:0000313" key="2">
    <source>
        <dbReference type="Proteomes" id="UP000009175"/>
    </source>
</evidence>
<dbReference type="Proteomes" id="UP000009175">
    <property type="component" value="Chromosome"/>
</dbReference>
<organism evidence="1 2">
    <name type="scientific">Shewanella amazonensis (strain ATCC BAA-1098 / SB2B)</name>
    <dbReference type="NCBI Taxonomy" id="326297"/>
    <lineage>
        <taxon>Bacteria</taxon>
        <taxon>Pseudomonadati</taxon>
        <taxon>Pseudomonadota</taxon>
        <taxon>Gammaproteobacteria</taxon>
        <taxon>Alteromonadales</taxon>
        <taxon>Shewanellaceae</taxon>
        <taxon>Shewanella</taxon>
    </lineage>
</organism>
<dbReference type="HOGENOM" id="CLU_178564_0_0_6"/>
<evidence type="ECO:0000313" key="1">
    <source>
        <dbReference type="EMBL" id="ABL99304.1"/>
    </source>
</evidence>
<dbReference type="EMBL" id="CP000507">
    <property type="protein sequence ID" value="ABL99304.1"/>
    <property type="molecule type" value="Genomic_DNA"/>
</dbReference>
<dbReference type="KEGG" id="saz:Sama_1097"/>
<keyword evidence="2" id="KW-1185">Reference proteome</keyword>